<dbReference type="OrthoDB" id="1050723at2"/>
<dbReference type="STRING" id="742727.HMPREF9447_01399"/>
<dbReference type="GO" id="GO:0016757">
    <property type="term" value="F:glycosyltransferase activity"/>
    <property type="evidence" value="ECO:0007669"/>
    <property type="project" value="InterPro"/>
</dbReference>
<dbReference type="eggNOG" id="COG0438">
    <property type="taxonomic scope" value="Bacteria"/>
</dbReference>
<dbReference type="Gene3D" id="3.40.50.2000">
    <property type="entry name" value="Glycogen Phosphorylase B"/>
    <property type="match status" value="1"/>
</dbReference>
<dbReference type="EMBL" id="ADLF01000008">
    <property type="protein sequence ID" value="EKU91209.1"/>
    <property type="molecule type" value="Genomic_DNA"/>
</dbReference>
<evidence type="ECO:0000313" key="2">
    <source>
        <dbReference type="EMBL" id="EKU91209.1"/>
    </source>
</evidence>
<evidence type="ECO:0000313" key="3">
    <source>
        <dbReference type="Proteomes" id="UP000009872"/>
    </source>
</evidence>
<dbReference type="SUPFAM" id="SSF53756">
    <property type="entry name" value="UDP-Glycosyltransferase/glycogen phosphorylase"/>
    <property type="match status" value="1"/>
</dbReference>
<dbReference type="Pfam" id="PF00534">
    <property type="entry name" value="Glycos_transf_1"/>
    <property type="match status" value="1"/>
</dbReference>
<dbReference type="InterPro" id="IPR001296">
    <property type="entry name" value="Glyco_trans_1"/>
</dbReference>
<sequence length="356" mass="41231">MKINFILSSLNDSHFLKRVQEFIDHGYDVKVFGFRRKGLPSPNVLFPMQELGEIACGNYLGRLVLFRRTIKQIAEKRLEGLFFYSSLDIALFATRYIKSPYIYEVCDLTELRIPNLLVRNWLLIQNKRVIKHSLQTIITSEGYIDFFKSIKGDKFSLIPNKVSAYCPQSLPRERRFDKHKINIGFVGVIRFQTIYNFIKIAAGKTNIIMHLFGFYAEGDLASEDMKKIVEINDNVIFHGPFKNPETLPAIYKQLDIVLCAYPPTPGIIYAEPNKLYEAIYFRCPIIVSKGTFLGRKVAQLNVGYVIDAMDEKDIEQYISSINEEDYNQKVESCEKIPQSECLNMNDGFFEKLRTLY</sequence>
<dbReference type="RefSeq" id="WP_009128967.1">
    <property type="nucleotide sequence ID" value="NZ_JH992940.1"/>
</dbReference>
<dbReference type="Proteomes" id="UP000009872">
    <property type="component" value="Unassembled WGS sequence"/>
</dbReference>
<evidence type="ECO:0000259" key="1">
    <source>
        <dbReference type="Pfam" id="PF00534"/>
    </source>
</evidence>
<gene>
    <name evidence="2" type="ORF">HMPREF9447_01399</name>
</gene>
<feature type="domain" description="Glycosyl transferase family 1" evidence="1">
    <location>
        <begin position="174"/>
        <end position="328"/>
    </location>
</feature>
<organism evidence="2 3">
    <name type="scientific">Bacteroides oleiciplenus YIT 12058</name>
    <dbReference type="NCBI Taxonomy" id="742727"/>
    <lineage>
        <taxon>Bacteria</taxon>
        <taxon>Pseudomonadati</taxon>
        <taxon>Bacteroidota</taxon>
        <taxon>Bacteroidia</taxon>
        <taxon>Bacteroidales</taxon>
        <taxon>Bacteroidaceae</taxon>
        <taxon>Bacteroides</taxon>
    </lineage>
</organism>
<proteinExistence type="predicted"/>
<comment type="caution">
    <text evidence="2">The sequence shown here is derived from an EMBL/GenBank/DDBJ whole genome shotgun (WGS) entry which is preliminary data.</text>
</comment>
<name>K9E295_9BACE</name>
<keyword evidence="3" id="KW-1185">Reference proteome</keyword>
<dbReference type="PATRIC" id="fig|742727.4.peg.1419"/>
<dbReference type="AlphaFoldDB" id="K9E295"/>
<protein>
    <recommendedName>
        <fullName evidence="1">Glycosyl transferase family 1 domain-containing protein</fullName>
    </recommendedName>
</protein>
<reference evidence="2 3" key="1">
    <citation type="submission" date="2012-09" db="EMBL/GenBank/DDBJ databases">
        <title>The Genome Sequence of Bacteroides oleiciplenus YIT 12058.</title>
        <authorList>
            <consortium name="The Broad Institute Genome Sequencing Platform"/>
            <person name="Earl A."/>
            <person name="Ward D."/>
            <person name="Feldgarden M."/>
            <person name="Gevers D."/>
            <person name="Morotomi M."/>
            <person name="Walker B."/>
            <person name="Young S.K."/>
            <person name="Zeng Q."/>
            <person name="Gargeya S."/>
            <person name="Fitzgerald M."/>
            <person name="Haas B."/>
            <person name="Abouelleil A."/>
            <person name="Alvarado L."/>
            <person name="Arachchi H.M."/>
            <person name="Berlin A.M."/>
            <person name="Chapman S.B."/>
            <person name="Goldberg J."/>
            <person name="Griggs A."/>
            <person name="Gujja S."/>
            <person name="Hansen M."/>
            <person name="Howarth C."/>
            <person name="Imamovic A."/>
            <person name="Larimer J."/>
            <person name="McCowen C."/>
            <person name="Montmayeur A."/>
            <person name="Murphy C."/>
            <person name="Neiman D."/>
            <person name="Pearson M."/>
            <person name="Priest M."/>
            <person name="Roberts A."/>
            <person name="Saif S."/>
            <person name="Shea T."/>
            <person name="Sisk P."/>
            <person name="Sykes S."/>
            <person name="Wortman J."/>
            <person name="Nusbaum C."/>
            <person name="Birren B."/>
        </authorList>
    </citation>
    <scope>NUCLEOTIDE SEQUENCE [LARGE SCALE GENOMIC DNA]</scope>
    <source>
        <strain evidence="2 3">YIT 12058</strain>
    </source>
</reference>
<dbReference type="HOGENOM" id="CLU_762192_0_0_10"/>
<accession>K9E295</accession>